<evidence type="ECO:0000256" key="1">
    <source>
        <dbReference type="SAM" id="MobiDB-lite"/>
    </source>
</evidence>
<name>A0A4C1T8F4_EUMVA</name>
<feature type="compositionally biased region" description="Low complexity" evidence="1">
    <location>
        <begin position="35"/>
        <end position="48"/>
    </location>
</feature>
<organism evidence="2 3">
    <name type="scientific">Eumeta variegata</name>
    <name type="common">Bagworm moth</name>
    <name type="synonym">Eumeta japonica</name>
    <dbReference type="NCBI Taxonomy" id="151549"/>
    <lineage>
        <taxon>Eukaryota</taxon>
        <taxon>Metazoa</taxon>
        <taxon>Ecdysozoa</taxon>
        <taxon>Arthropoda</taxon>
        <taxon>Hexapoda</taxon>
        <taxon>Insecta</taxon>
        <taxon>Pterygota</taxon>
        <taxon>Neoptera</taxon>
        <taxon>Endopterygota</taxon>
        <taxon>Lepidoptera</taxon>
        <taxon>Glossata</taxon>
        <taxon>Ditrysia</taxon>
        <taxon>Tineoidea</taxon>
        <taxon>Psychidae</taxon>
        <taxon>Oiketicinae</taxon>
        <taxon>Eumeta</taxon>
    </lineage>
</organism>
<proteinExistence type="predicted"/>
<feature type="region of interest" description="Disordered" evidence="1">
    <location>
        <begin position="26"/>
        <end position="52"/>
    </location>
</feature>
<dbReference type="Proteomes" id="UP000299102">
    <property type="component" value="Unassembled WGS sequence"/>
</dbReference>
<sequence length="68" mass="7339">MTSRGIEIESETHSRIESVTTARIDGKMYGGFGPESSSSDYDSVCSESPAGPGRRPALLKQMFCLPLN</sequence>
<evidence type="ECO:0000313" key="3">
    <source>
        <dbReference type="Proteomes" id="UP000299102"/>
    </source>
</evidence>
<accession>A0A4C1T8F4</accession>
<reference evidence="2 3" key="1">
    <citation type="journal article" date="2019" name="Commun. Biol.">
        <title>The bagworm genome reveals a unique fibroin gene that provides high tensile strength.</title>
        <authorList>
            <person name="Kono N."/>
            <person name="Nakamura H."/>
            <person name="Ohtoshi R."/>
            <person name="Tomita M."/>
            <person name="Numata K."/>
            <person name="Arakawa K."/>
        </authorList>
    </citation>
    <scope>NUCLEOTIDE SEQUENCE [LARGE SCALE GENOMIC DNA]</scope>
</reference>
<dbReference type="EMBL" id="BGZK01000041">
    <property type="protein sequence ID" value="GBP10456.1"/>
    <property type="molecule type" value="Genomic_DNA"/>
</dbReference>
<dbReference type="AlphaFoldDB" id="A0A4C1T8F4"/>
<evidence type="ECO:0000313" key="2">
    <source>
        <dbReference type="EMBL" id="GBP10456.1"/>
    </source>
</evidence>
<comment type="caution">
    <text evidence="2">The sequence shown here is derived from an EMBL/GenBank/DDBJ whole genome shotgun (WGS) entry which is preliminary data.</text>
</comment>
<protein>
    <submittedName>
        <fullName evidence="2">Uncharacterized protein</fullName>
    </submittedName>
</protein>
<keyword evidence="3" id="KW-1185">Reference proteome</keyword>
<gene>
    <name evidence="2" type="ORF">EVAR_76321_1</name>
</gene>